<dbReference type="Pfam" id="PF00683">
    <property type="entry name" value="TB"/>
    <property type="match status" value="1"/>
</dbReference>
<evidence type="ECO:0000256" key="1">
    <source>
        <dbReference type="ARBA" id="ARBA00004498"/>
    </source>
</evidence>
<dbReference type="InParanoid" id="E4WZG3"/>
<dbReference type="EMBL" id="FN653019">
    <property type="protein sequence ID" value="CBY22559.1"/>
    <property type="molecule type" value="Genomic_DNA"/>
</dbReference>
<evidence type="ECO:0000313" key="13">
    <source>
        <dbReference type="Proteomes" id="UP000001307"/>
    </source>
</evidence>
<dbReference type="InterPro" id="IPR000152">
    <property type="entry name" value="EGF-type_Asp/Asn_hydroxyl_site"/>
</dbReference>
<sequence>MILATPLTVLWDSKAMIVKRTSMSAKKAILAAMGCAQIQSHFIPATASTAMSFKTVTWDQCVRRLLKKTNAELLNKLLEKTELAAKQLVEMTLHRLMATCVCPAGYFYEVKRCVENFEITPFSEWGQCYRGECQDHQSLGAFTYSRCCCGHGTHFMQETGEITCSTCPAPGTDEYDELCAMSDDASSLSDYVVSSNLKYNIDYGTCNTVEGEFDDVSQDECCCAGTVTPISWEGKSCPDQSTSGYLKMCKFGKGYDLNRNEIDECLIFGDEKLCPGGECFDNGSSGYKCGCEEPGYYWDPRSQNCVDFDECVSRCKGGECTDTDGGYLCICPEGETEIDGMCQKSVSGMPYRALVQNKQETVDFNKPAKCFSDRGAVDIGCDAPFATEWGVTFNQCCCEGKGGYWGTESQCFACDNSIAKDLSCNSLDDENSTGSLSSSSSSDESDNTFNPDQFQPDYDDSNDNAFPSYDPSEDSQNEFDDSSLPGYSSMDVEDVGSIMGNLPSTNSDSRAVPISNPAIEQTGSNNFCGLPGGCQHGSCVATQFGVTCKCDRGWTKHRTGACTVRQ</sequence>
<keyword evidence="7" id="KW-0325">Glycoprotein</keyword>
<evidence type="ECO:0000256" key="7">
    <source>
        <dbReference type="ARBA" id="ARBA00023180"/>
    </source>
</evidence>
<dbReference type="SUPFAM" id="SSF57184">
    <property type="entry name" value="Growth factor receptor domain"/>
    <property type="match status" value="1"/>
</dbReference>
<feature type="compositionally biased region" description="Acidic residues" evidence="9">
    <location>
        <begin position="471"/>
        <end position="481"/>
    </location>
</feature>
<dbReference type="InterPro" id="IPR000742">
    <property type="entry name" value="EGF"/>
</dbReference>
<dbReference type="Gene3D" id="3.90.290.10">
    <property type="entry name" value="TGF-beta binding (TB) domain"/>
    <property type="match status" value="1"/>
</dbReference>
<dbReference type="InterPro" id="IPR001881">
    <property type="entry name" value="EGF-like_Ca-bd_dom"/>
</dbReference>
<dbReference type="InterPro" id="IPR017878">
    <property type="entry name" value="TB_dom"/>
</dbReference>
<dbReference type="SMART" id="SM00181">
    <property type="entry name" value="EGF"/>
    <property type="match status" value="3"/>
</dbReference>
<evidence type="ECO:0000256" key="4">
    <source>
        <dbReference type="ARBA" id="ARBA00022729"/>
    </source>
</evidence>
<evidence type="ECO:0000256" key="9">
    <source>
        <dbReference type="SAM" id="MobiDB-lite"/>
    </source>
</evidence>
<keyword evidence="5" id="KW-0677">Repeat</keyword>
<dbReference type="CDD" id="cd00054">
    <property type="entry name" value="EGF_CA"/>
    <property type="match status" value="1"/>
</dbReference>
<evidence type="ECO:0000256" key="5">
    <source>
        <dbReference type="ARBA" id="ARBA00022737"/>
    </source>
</evidence>
<dbReference type="InterPro" id="IPR009030">
    <property type="entry name" value="Growth_fac_rcpt_cys_sf"/>
</dbReference>
<evidence type="ECO:0000256" key="3">
    <source>
        <dbReference type="ARBA" id="ARBA00022536"/>
    </source>
</evidence>
<comment type="caution">
    <text evidence="8">Lacks conserved residue(s) required for the propagation of feature annotation.</text>
</comment>
<proteinExistence type="predicted"/>
<keyword evidence="2" id="KW-0964">Secreted</keyword>
<dbReference type="InterPro" id="IPR036773">
    <property type="entry name" value="TB_dom_sf"/>
</dbReference>
<dbReference type="Gene3D" id="2.10.25.10">
    <property type="entry name" value="Laminin"/>
    <property type="match status" value="1"/>
</dbReference>
<evidence type="ECO:0000256" key="6">
    <source>
        <dbReference type="ARBA" id="ARBA00023157"/>
    </source>
</evidence>
<keyword evidence="4" id="KW-0732">Signal</keyword>
<keyword evidence="2" id="KW-0272">Extracellular matrix</keyword>
<evidence type="ECO:0008006" key="14">
    <source>
        <dbReference type="Google" id="ProtNLM"/>
    </source>
</evidence>
<gene>
    <name evidence="12" type="ORF">GSOID_T00013320001</name>
</gene>
<dbReference type="PROSITE" id="PS00010">
    <property type="entry name" value="ASX_HYDROXYL"/>
    <property type="match status" value="1"/>
</dbReference>
<feature type="region of interest" description="Disordered" evidence="9">
    <location>
        <begin position="431"/>
        <end position="512"/>
    </location>
</feature>
<dbReference type="PROSITE" id="PS51364">
    <property type="entry name" value="TB"/>
    <property type="match status" value="2"/>
</dbReference>
<dbReference type="SMART" id="SM00179">
    <property type="entry name" value="EGF_CA"/>
    <property type="match status" value="2"/>
</dbReference>
<dbReference type="SUPFAM" id="SSF57581">
    <property type="entry name" value="TB module/8-cys domain"/>
    <property type="match status" value="1"/>
</dbReference>
<accession>E4WZG3</accession>
<dbReference type="GO" id="GO:0005509">
    <property type="term" value="F:calcium ion binding"/>
    <property type="evidence" value="ECO:0007669"/>
    <property type="project" value="InterPro"/>
</dbReference>
<dbReference type="PROSITE" id="PS01187">
    <property type="entry name" value="EGF_CA"/>
    <property type="match status" value="1"/>
</dbReference>
<keyword evidence="3 8" id="KW-0245">EGF-like domain</keyword>
<dbReference type="Proteomes" id="UP000001307">
    <property type="component" value="Unassembled WGS sequence"/>
</dbReference>
<feature type="domain" description="EGF-like" evidence="10">
    <location>
        <begin position="307"/>
        <end position="343"/>
    </location>
</feature>
<keyword evidence="13" id="KW-1185">Reference proteome</keyword>
<evidence type="ECO:0000256" key="8">
    <source>
        <dbReference type="PROSITE-ProRule" id="PRU00076"/>
    </source>
</evidence>
<dbReference type="PROSITE" id="PS50026">
    <property type="entry name" value="EGF_3"/>
    <property type="match status" value="1"/>
</dbReference>
<organism evidence="12">
    <name type="scientific">Oikopleura dioica</name>
    <name type="common">Tunicate</name>
    <dbReference type="NCBI Taxonomy" id="34765"/>
    <lineage>
        <taxon>Eukaryota</taxon>
        <taxon>Metazoa</taxon>
        <taxon>Chordata</taxon>
        <taxon>Tunicata</taxon>
        <taxon>Appendicularia</taxon>
        <taxon>Copelata</taxon>
        <taxon>Oikopleuridae</taxon>
        <taxon>Oikopleura</taxon>
    </lineage>
</organism>
<feature type="domain" description="TB" evidence="11">
    <location>
        <begin position="368"/>
        <end position="414"/>
    </location>
</feature>
<evidence type="ECO:0000313" key="12">
    <source>
        <dbReference type="EMBL" id="CBY22559.1"/>
    </source>
</evidence>
<dbReference type="OrthoDB" id="4062651at2759"/>
<name>E4WZG3_OIKDI</name>
<dbReference type="InterPro" id="IPR018097">
    <property type="entry name" value="EGF_Ca-bd_CS"/>
</dbReference>
<dbReference type="AlphaFoldDB" id="E4WZG3"/>
<protein>
    <recommendedName>
        <fullName evidence="14">EGF-like domain-containing protein</fullName>
    </recommendedName>
</protein>
<evidence type="ECO:0000256" key="2">
    <source>
        <dbReference type="ARBA" id="ARBA00022530"/>
    </source>
</evidence>
<keyword evidence="6" id="KW-1015">Disulfide bond</keyword>
<comment type="subcellular location">
    <subcellularLocation>
        <location evidence="1">Secreted</location>
        <location evidence="1">Extracellular space</location>
        <location evidence="1">Extracellular matrix</location>
    </subcellularLocation>
</comment>
<feature type="compositionally biased region" description="Low complexity" evidence="9">
    <location>
        <begin position="432"/>
        <end position="442"/>
    </location>
</feature>
<reference evidence="12" key="1">
    <citation type="journal article" date="2010" name="Science">
        <title>Plasticity of animal genome architecture unmasked by rapid evolution of a pelagic tunicate.</title>
        <authorList>
            <person name="Denoeud F."/>
            <person name="Henriet S."/>
            <person name="Mungpakdee S."/>
            <person name="Aury J.M."/>
            <person name="Da Silva C."/>
            <person name="Brinkmann H."/>
            <person name="Mikhaleva J."/>
            <person name="Olsen L.C."/>
            <person name="Jubin C."/>
            <person name="Canestro C."/>
            <person name="Bouquet J.M."/>
            <person name="Danks G."/>
            <person name="Poulain J."/>
            <person name="Campsteijn C."/>
            <person name="Adamski M."/>
            <person name="Cross I."/>
            <person name="Yadetie F."/>
            <person name="Muffato M."/>
            <person name="Louis A."/>
            <person name="Butcher S."/>
            <person name="Tsagkogeorga G."/>
            <person name="Konrad A."/>
            <person name="Singh S."/>
            <person name="Jensen M.F."/>
            <person name="Cong E.H."/>
            <person name="Eikeseth-Otteraa H."/>
            <person name="Noel B."/>
            <person name="Anthouard V."/>
            <person name="Porcel B.M."/>
            <person name="Kachouri-Lafond R."/>
            <person name="Nishino A."/>
            <person name="Ugolini M."/>
            <person name="Chourrout P."/>
            <person name="Nishida H."/>
            <person name="Aasland R."/>
            <person name="Huzurbazar S."/>
            <person name="Westhof E."/>
            <person name="Delsuc F."/>
            <person name="Lehrach H."/>
            <person name="Reinhardt R."/>
            <person name="Weissenbach J."/>
            <person name="Roy S.W."/>
            <person name="Artiguenave F."/>
            <person name="Postlethwait J.H."/>
            <person name="Manak J.R."/>
            <person name="Thompson E.M."/>
            <person name="Jaillon O."/>
            <person name="Du Pasquier L."/>
            <person name="Boudinot P."/>
            <person name="Liberles D.A."/>
            <person name="Volff J.N."/>
            <person name="Philippe H."/>
            <person name="Lenhard B."/>
            <person name="Roest Crollius H."/>
            <person name="Wincker P."/>
            <person name="Chourrout D."/>
        </authorList>
    </citation>
    <scope>NUCLEOTIDE SEQUENCE [LARGE SCALE GENOMIC DNA]</scope>
</reference>
<feature type="domain" description="TB" evidence="11">
    <location>
        <begin position="122"/>
        <end position="179"/>
    </location>
</feature>
<evidence type="ECO:0000259" key="11">
    <source>
        <dbReference type="PROSITE" id="PS51364"/>
    </source>
</evidence>
<evidence type="ECO:0000259" key="10">
    <source>
        <dbReference type="PROSITE" id="PS50026"/>
    </source>
</evidence>